<gene>
    <name evidence="10" type="ORF">ElP_70240</name>
</gene>
<dbReference type="OrthoDB" id="9814256at2"/>
<dbReference type="SUPFAM" id="SSF109755">
    <property type="entry name" value="PhoU-like"/>
    <property type="match status" value="1"/>
</dbReference>
<dbReference type="PIRSF" id="PIRSF003107">
    <property type="entry name" value="PhoU"/>
    <property type="match status" value="1"/>
</dbReference>
<dbReference type="GO" id="GO:0006817">
    <property type="term" value="P:phosphate ion transport"/>
    <property type="evidence" value="ECO:0007669"/>
    <property type="project" value="UniProtKB-KW"/>
</dbReference>
<dbReference type="NCBIfam" id="TIGR02135">
    <property type="entry name" value="phoU_full"/>
    <property type="match status" value="1"/>
</dbReference>
<dbReference type="PANTHER" id="PTHR42930:SF3">
    <property type="entry name" value="PHOSPHATE-SPECIFIC TRANSPORT SYSTEM ACCESSORY PROTEIN PHOU"/>
    <property type="match status" value="1"/>
</dbReference>
<dbReference type="RefSeq" id="WP_145278054.1">
    <property type="nucleotide sequence ID" value="NZ_CP036426.1"/>
</dbReference>
<proteinExistence type="inferred from homology"/>
<protein>
    <recommendedName>
        <fullName evidence="8">Phosphate-specific transport system accessory protein PhoU</fullName>
    </recommendedName>
</protein>
<keyword evidence="6 8" id="KW-0592">Phosphate transport</keyword>
<comment type="subcellular location">
    <subcellularLocation>
        <location evidence="1 8">Cytoplasm</location>
    </subcellularLocation>
</comment>
<dbReference type="Gene3D" id="1.20.58.220">
    <property type="entry name" value="Phosphate transport system protein phou homolog 2, domain 2"/>
    <property type="match status" value="1"/>
</dbReference>
<dbReference type="Proteomes" id="UP000317835">
    <property type="component" value="Chromosome"/>
</dbReference>
<dbReference type="Pfam" id="PF01895">
    <property type="entry name" value="PhoU"/>
    <property type="match status" value="2"/>
</dbReference>
<reference evidence="10 11" key="1">
    <citation type="submission" date="2019-02" db="EMBL/GenBank/DDBJ databases">
        <title>Deep-cultivation of Planctomycetes and their phenomic and genomic characterization uncovers novel biology.</title>
        <authorList>
            <person name="Wiegand S."/>
            <person name="Jogler M."/>
            <person name="Boedeker C."/>
            <person name="Pinto D."/>
            <person name="Vollmers J."/>
            <person name="Rivas-Marin E."/>
            <person name="Kohn T."/>
            <person name="Peeters S.H."/>
            <person name="Heuer A."/>
            <person name="Rast P."/>
            <person name="Oberbeckmann S."/>
            <person name="Bunk B."/>
            <person name="Jeske O."/>
            <person name="Meyerdierks A."/>
            <person name="Storesund J.E."/>
            <person name="Kallscheuer N."/>
            <person name="Luecker S."/>
            <person name="Lage O.M."/>
            <person name="Pohl T."/>
            <person name="Merkel B.J."/>
            <person name="Hornburger P."/>
            <person name="Mueller R.-W."/>
            <person name="Bruemmer F."/>
            <person name="Labrenz M."/>
            <person name="Spormann A.M."/>
            <person name="Op den Camp H."/>
            <person name="Overmann J."/>
            <person name="Amann R."/>
            <person name="Jetten M.S.M."/>
            <person name="Mascher T."/>
            <person name="Medema M.H."/>
            <person name="Devos D.P."/>
            <person name="Kaster A.-K."/>
            <person name="Ovreas L."/>
            <person name="Rohde M."/>
            <person name="Galperin M.Y."/>
            <person name="Jogler C."/>
        </authorList>
    </citation>
    <scope>NUCLEOTIDE SEQUENCE [LARGE SCALE GENOMIC DNA]</scope>
    <source>
        <strain evidence="10 11">ElP</strain>
    </source>
</reference>
<evidence type="ECO:0000256" key="5">
    <source>
        <dbReference type="ARBA" id="ARBA00022490"/>
    </source>
</evidence>
<evidence type="ECO:0000256" key="4">
    <source>
        <dbReference type="ARBA" id="ARBA00022448"/>
    </source>
</evidence>
<evidence type="ECO:0000256" key="8">
    <source>
        <dbReference type="PIRNR" id="PIRNR003107"/>
    </source>
</evidence>
<evidence type="ECO:0000256" key="7">
    <source>
        <dbReference type="ARBA" id="ARBA00056181"/>
    </source>
</evidence>
<dbReference type="InterPro" id="IPR026022">
    <property type="entry name" value="PhoU_dom"/>
</dbReference>
<dbReference type="KEGG" id="tpla:ElP_70240"/>
<evidence type="ECO:0000313" key="10">
    <source>
        <dbReference type="EMBL" id="QDV39061.1"/>
    </source>
</evidence>
<dbReference type="InterPro" id="IPR038078">
    <property type="entry name" value="PhoU-like_sf"/>
</dbReference>
<evidence type="ECO:0000256" key="6">
    <source>
        <dbReference type="ARBA" id="ARBA00022592"/>
    </source>
</evidence>
<organism evidence="10 11">
    <name type="scientific">Tautonia plasticadhaerens</name>
    <dbReference type="NCBI Taxonomy" id="2527974"/>
    <lineage>
        <taxon>Bacteria</taxon>
        <taxon>Pseudomonadati</taxon>
        <taxon>Planctomycetota</taxon>
        <taxon>Planctomycetia</taxon>
        <taxon>Isosphaerales</taxon>
        <taxon>Isosphaeraceae</taxon>
        <taxon>Tautonia</taxon>
    </lineage>
</organism>
<comment type="subunit">
    <text evidence="3 8">Homodimer.</text>
</comment>
<keyword evidence="4 8" id="KW-0813">Transport</keyword>
<feature type="domain" description="PhoU" evidence="9">
    <location>
        <begin position="142"/>
        <end position="222"/>
    </location>
</feature>
<dbReference type="GO" id="GO:0005737">
    <property type="term" value="C:cytoplasm"/>
    <property type="evidence" value="ECO:0007669"/>
    <property type="project" value="UniProtKB-SubCell"/>
</dbReference>
<feature type="domain" description="PhoU" evidence="9">
    <location>
        <begin position="34"/>
        <end position="120"/>
    </location>
</feature>
<dbReference type="PANTHER" id="PTHR42930">
    <property type="entry name" value="PHOSPHATE-SPECIFIC TRANSPORT SYSTEM ACCESSORY PROTEIN PHOU"/>
    <property type="match status" value="1"/>
</dbReference>
<evidence type="ECO:0000313" key="11">
    <source>
        <dbReference type="Proteomes" id="UP000317835"/>
    </source>
</evidence>
<comment type="similarity">
    <text evidence="2 8">Belongs to the PhoU family.</text>
</comment>
<sequence>MTTEPGSEPGRNGERSCLNRHLVRDLEVLWGEVLKLSAVVEGSLRSSVQALCAGKLELADEVKAEEPTINHWQVSIERECLRVLALHQPVASDLRRVTSALKVSNDLERMGDLAAHIAKRARKLARRPEPVSLPPQMEYLAVEALGQVRDALDALTRADAELARSVIQSDHQVDQRRGLILKQLKASIRSDPARVTTWLHLINTARNLERVADHATNIAETVVYLKEGVIVRRPDTKGVAESA</sequence>
<accession>A0A518HDY6</accession>
<comment type="function">
    <text evidence="7 8">Plays a role in the regulation of phosphate uptake.</text>
</comment>
<name>A0A518HDY6_9BACT</name>
<dbReference type="AlphaFoldDB" id="A0A518HDY6"/>
<keyword evidence="11" id="KW-1185">Reference proteome</keyword>
<evidence type="ECO:0000256" key="3">
    <source>
        <dbReference type="ARBA" id="ARBA00011738"/>
    </source>
</evidence>
<evidence type="ECO:0000259" key="9">
    <source>
        <dbReference type="Pfam" id="PF01895"/>
    </source>
</evidence>
<dbReference type="FunFam" id="1.20.58.220:FF:000004">
    <property type="entry name" value="Phosphate-specific transport system accessory protein PhoU"/>
    <property type="match status" value="1"/>
</dbReference>
<keyword evidence="5 8" id="KW-0963">Cytoplasm</keyword>
<dbReference type="InterPro" id="IPR028366">
    <property type="entry name" value="PhoU"/>
</dbReference>
<dbReference type="EMBL" id="CP036426">
    <property type="protein sequence ID" value="QDV39061.1"/>
    <property type="molecule type" value="Genomic_DNA"/>
</dbReference>
<dbReference type="GO" id="GO:0030643">
    <property type="term" value="P:intracellular phosphate ion homeostasis"/>
    <property type="evidence" value="ECO:0007669"/>
    <property type="project" value="InterPro"/>
</dbReference>
<evidence type="ECO:0000256" key="2">
    <source>
        <dbReference type="ARBA" id="ARBA00008107"/>
    </source>
</evidence>
<evidence type="ECO:0000256" key="1">
    <source>
        <dbReference type="ARBA" id="ARBA00004496"/>
    </source>
</evidence>
<dbReference type="GO" id="GO:0045936">
    <property type="term" value="P:negative regulation of phosphate metabolic process"/>
    <property type="evidence" value="ECO:0007669"/>
    <property type="project" value="InterPro"/>
</dbReference>